<name>A0A194SD06_RHOGW</name>
<dbReference type="GeneID" id="28974263"/>
<dbReference type="Proteomes" id="UP000053890">
    <property type="component" value="Unassembled WGS sequence"/>
</dbReference>
<evidence type="ECO:0000313" key="2">
    <source>
        <dbReference type="Proteomes" id="UP000053890"/>
    </source>
</evidence>
<accession>A0A194SD06</accession>
<organism evidence="1 2">
    <name type="scientific">Rhodotorula graminis (strain WP1)</name>
    <dbReference type="NCBI Taxonomy" id="578459"/>
    <lineage>
        <taxon>Eukaryota</taxon>
        <taxon>Fungi</taxon>
        <taxon>Dikarya</taxon>
        <taxon>Basidiomycota</taxon>
        <taxon>Pucciniomycotina</taxon>
        <taxon>Microbotryomycetes</taxon>
        <taxon>Sporidiobolales</taxon>
        <taxon>Sporidiobolaceae</taxon>
        <taxon>Rhodotorula</taxon>
    </lineage>
</organism>
<sequence>MASLHCNGFSAHLSLLATPLQPLSSSVNPHAPHAVEGIYAAPLAPGQPWTLVWSDDRAVPTAVDAGVLVCDGANAPVRCELEHGKPTSLSGYLDTGPLKITLLLRDQVVNEMVAIFVMFCADSTSTANPTGSEAVFLPTDHLAAAGPSHRHAAQNRETLYMPHRRDIRHDIDLHRRIATPQSSPETMLDAAGADDSGVLLTTPERRERAQLVDLETLRHTERELDFYRAAVHSLERSMSPASHIRFLTERLVRDRTGGPDCPQADDRALTVAARVHTAVAREQMLRQLGEEREAAVTEELAGVLRMLPLARP</sequence>
<keyword evidence="2" id="KW-1185">Reference proteome</keyword>
<proteinExistence type="predicted"/>
<dbReference type="RefSeq" id="XP_018274543.1">
    <property type="nucleotide sequence ID" value="XM_018413814.1"/>
</dbReference>
<dbReference type="EMBL" id="KQ474073">
    <property type="protein sequence ID" value="KPV78494.1"/>
    <property type="molecule type" value="Genomic_DNA"/>
</dbReference>
<dbReference type="OrthoDB" id="10449284at2759"/>
<evidence type="ECO:0000313" key="1">
    <source>
        <dbReference type="EMBL" id="KPV78494.1"/>
    </source>
</evidence>
<reference evidence="1 2" key="1">
    <citation type="journal article" date="2015" name="Front. Microbiol.">
        <title>Genome sequence of the plant growth promoting endophytic yeast Rhodotorula graminis WP1.</title>
        <authorList>
            <person name="Firrincieli A."/>
            <person name="Otillar R."/>
            <person name="Salamov A."/>
            <person name="Schmutz J."/>
            <person name="Khan Z."/>
            <person name="Redman R.S."/>
            <person name="Fleck N.D."/>
            <person name="Lindquist E."/>
            <person name="Grigoriev I.V."/>
            <person name="Doty S.L."/>
        </authorList>
    </citation>
    <scope>NUCLEOTIDE SEQUENCE [LARGE SCALE GENOMIC DNA]</scope>
    <source>
        <strain evidence="1 2">WP1</strain>
    </source>
</reference>
<gene>
    <name evidence="1" type="ORF">RHOBADRAFT_41039</name>
</gene>
<protein>
    <submittedName>
        <fullName evidence="1">Uncharacterized protein</fullName>
    </submittedName>
</protein>
<dbReference type="AlphaFoldDB" id="A0A194SD06"/>